<dbReference type="Gene3D" id="3.90.550.10">
    <property type="entry name" value="Spore Coat Polysaccharide Biosynthesis Protein SpsA, Chain A"/>
    <property type="match status" value="1"/>
</dbReference>
<dbReference type="Pfam" id="PF00535">
    <property type="entry name" value="Glycos_transf_2"/>
    <property type="match status" value="1"/>
</dbReference>
<dbReference type="EMBL" id="SOGT01000018">
    <property type="protein sequence ID" value="TFD23129.1"/>
    <property type="molecule type" value="Genomic_DNA"/>
</dbReference>
<dbReference type="PANTHER" id="PTHR43179">
    <property type="entry name" value="RHAMNOSYLTRANSFERASE WBBL"/>
    <property type="match status" value="1"/>
</dbReference>
<dbReference type="PANTHER" id="PTHR43179:SF12">
    <property type="entry name" value="GALACTOFURANOSYLTRANSFERASE GLFT2"/>
    <property type="match status" value="1"/>
</dbReference>
<keyword evidence="7" id="KW-1185">Reference proteome</keyword>
<dbReference type="OrthoDB" id="3180470at2"/>
<evidence type="ECO:0000313" key="6">
    <source>
        <dbReference type="EMBL" id="TFD23129.1"/>
    </source>
</evidence>
<dbReference type="RefSeq" id="WP_104195931.1">
    <property type="nucleotide sequence ID" value="NZ_SOGT01000018.1"/>
</dbReference>
<keyword evidence="3" id="KW-0328">Glycosyltransferase</keyword>
<comment type="pathway">
    <text evidence="1">Cell wall biogenesis; cell wall polysaccharide biosynthesis.</text>
</comment>
<dbReference type="InterPro" id="IPR001173">
    <property type="entry name" value="Glyco_trans_2-like"/>
</dbReference>
<name>A0A4R8ZC93_9MICO</name>
<evidence type="ECO:0000313" key="7">
    <source>
        <dbReference type="Proteomes" id="UP000298424"/>
    </source>
</evidence>
<feature type="domain" description="Glycosyltransferase 2-like" evidence="5">
    <location>
        <begin position="15"/>
        <end position="164"/>
    </location>
</feature>
<comment type="similarity">
    <text evidence="2">Belongs to the glycosyltransferase 2 family.</text>
</comment>
<dbReference type="SUPFAM" id="SSF53448">
    <property type="entry name" value="Nucleotide-diphospho-sugar transferases"/>
    <property type="match status" value="1"/>
</dbReference>
<reference evidence="6 7" key="1">
    <citation type="submission" date="2019-03" db="EMBL/GenBank/DDBJ databases">
        <title>Genomics of glacier-inhabiting Cryobacterium strains.</title>
        <authorList>
            <person name="Liu Q."/>
            <person name="Xin Y.-H."/>
        </authorList>
    </citation>
    <scope>NUCLEOTIDE SEQUENCE [LARGE SCALE GENOMIC DNA]</scope>
    <source>
        <strain evidence="6 7">TMT1-1</strain>
    </source>
</reference>
<sequence length="324" mass="35778">MSLANRSTGDPRVVIAVLTYRRPADLEELLPELLDQAGMVLAPVEIIVIDNDPDAGARTLVTDTRWVETGEPASTGGTPIRYVHEPTPGIASARNRALQEGQGADLLIFIDDDERPSSHWLVQLLDTYSTYRPAAVVGPVLSQYDIEPDQWIRAGGFFERRRFTTGTPVSLAATNNLLLDLAQVRRLELSFDERFGLSGGSDSLFTRQLHQRGGQMIWCDEAIVIDIVPADRLTREWVLQRAFRMGNTWSRINLDDTDRAKRVLVRMNLQARGAARLCGGIVRYIAGSLVGQVPLRARGLRTAARGAGMLAGSVGSVYHEYKRG</sequence>
<dbReference type="AlphaFoldDB" id="A0A4R8ZC93"/>
<evidence type="ECO:0000256" key="3">
    <source>
        <dbReference type="ARBA" id="ARBA00022676"/>
    </source>
</evidence>
<evidence type="ECO:0000256" key="4">
    <source>
        <dbReference type="ARBA" id="ARBA00022679"/>
    </source>
</evidence>
<evidence type="ECO:0000256" key="2">
    <source>
        <dbReference type="ARBA" id="ARBA00006739"/>
    </source>
</evidence>
<keyword evidence="4 6" id="KW-0808">Transferase</keyword>
<evidence type="ECO:0000259" key="5">
    <source>
        <dbReference type="Pfam" id="PF00535"/>
    </source>
</evidence>
<dbReference type="GO" id="GO:0016757">
    <property type="term" value="F:glycosyltransferase activity"/>
    <property type="evidence" value="ECO:0007669"/>
    <property type="project" value="UniProtKB-KW"/>
</dbReference>
<organism evidence="6 7">
    <name type="scientific">Cryobacterium lyxosi</name>
    <dbReference type="NCBI Taxonomy" id="1259228"/>
    <lineage>
        <taxon>Bacteria</taxon>
        <taxon>Bacillati</taxon>
        <taxon>Actinomycetota</taxon>
        <taxon>Actinomycetes</taxon>
        <taxon>Micrococcales</taxon>
        <taxon>Microbacteriaceae</taxon>
        <taxon>Cryobacterium</taxon>
    </lineage>
</organism>
<comment type="caution">
    <text evidence="6">The sequence shown here is derived from an EMBL/GenBank/DDBJ whole genome shotgun (WGS) entry which is preliminary data.</text>
</comment>
<proteinExistence type="inferred from homology"/>
<protein>
    <submittedName>
        <fullName evidence="6">Glycosyltransferase family 2 protein</fullName>
    </submittedName>
</protein>
<dbReference type="InterPro" id="IPR029044">
    <property type="entry name" value="Nucleotide-diphossugar_trans"/>
</dbReference>
<accession>A0A4R8ZC93</accession>
<evidence type="ECO:0000256" key="1">
    <source>
        <dbReference type="ARBA" id="ARBA00004776"/>
    </source>
</evidence>
<dbReference type="Proteomes" id="UP000298424">
    <property type="component" value="Unassembled WGS sequence"/>
</dbReference>
<gene>
    <name evidence="6" type="ORF">E3T27_15685</name>
</gene>
<dbReference type="CDD" id="cd00761">
    <property type="entry name" value="Glyco_tranf_GTA_type"/>
    <property type="match status" value="1"/>
</dbReference>